<protein>
    <submittedName>
        <fullName evidence="1">Uncharacterized protein</fullName>
    </submittedName>
</protein>
<proteinExistence type="predicted"/>
<comment type="caution">
    <text evidence="1">The sequence shown here is derived from an EMBL/GenBank/DDBJ whole genome shotgun (WGS) entry which is preliminary data.</text>
</comment>
<accession>A0A371G7T9</accession>
<name>A0A371G7T9_MUCPR</name>
<dbReference type="EMBL" id="QJKJ01006467">
    <property type="protein sequence ID" value="RDX86618.1"/>
    <property type="molecule type" value="Genomic_DNA"/>
</dbReference>
<organism evidence="1 2">
    <name type="scientific">Mucuna pruriens</name>
    <name type="common">Velvet bean</name>
    <name type="synonym">Dolichos pruriens</name>
    <dbReference type="NCBI Taxonomy" id="157652"/>
    <lineage>
        <taxon>Eukaryota</taxon>
        <taxon>Viridiplantae</taxon>
        <taxon>Streptophyta</taxon>
        <taxon>Embryophyta</taxon>
        <taxon>Tracheophyta</taxon>
        <taxon>Spermatophyta</taxon>
        <taxon>Magnoliopsida</taxon>
        <taxon>eudicotyledons</taxon>
        <taxon>Gunneridae</taxon>
        <taxon>Pentapetalae</taxon>
        <taxon>rosids</taxon>
        <taxon>fabids</taxon>
        <taxon>Fabales</taxon>
        <taxon>Fabaceae</taxon>
        <taxon>Papilionoideae</taxon>
        <taxon>50 kb inversion clade</taxon>
        <taxon>NPAAA clade</taxon>
        <taxon>indigoferoid/millettioid clade</taxon>
        <taxon>Phaseoleae</taxon>
        <taxon>Mucuna</taxon>
    </lineage>
</organism>
<dbReference type="AlphaFoldDB" id="A0A371G7T9"/>
<dbReference type="Proteomes" id="UP000257109">
    <property type="component" value="Unassembled WGS sequence"/>
</dbReference>
<evidence type="ECO:0000313" key="1">
    <source>
        <dbReference type="EMBL" id="RDX86618.1"/>
    </source>
</evidence>
<evidence type="ECO:0000313" key="2">
    <source>
        <dbReference type="Proteomes" id="UP000257109"/>
    </source>
</evidence>
<feature type="non-terminal residue" evidence="1">
    <location>
        <position position="1"/>
    </location>
</feature>
<keyword evidence="2" id="KW-1185">Reference proteome</keyword>
<sequence>MADKIPNCGHRLIYQVDGVRISIDGRFLRTAENQTTLYVDRASLVKWSGQSGQQSYPKIKIS</sequence>
<gene>
    <name evidence="1" type="ORF">CR513_32042</name>
</gene>
<reference evidence="1" key="1">
    <citation type="submission" date="2018-05" db="EMBL/GenBank/DDBJ databases">
        <title>Draft genome of Mucuna pruriens seed.</title>
        <authorList>
            <person name="Nnadi N.E."/>
            <person name="Vos R."/>
            <person name="Hasami M.H."/>
            <person name="Devisetty U.K."/>
            <person name="Aguiy J.C."/>
        </authorList>
    </citation>
    <scope>NUCLEOTIDE SEQUENCE [LARGE SCALE GENOMIC DNA]</scope>
    <source>
        <strain evidence="1">JCA_2017</strain>
    </source>
</reference>